<evidence type="ECO:0000313" key="3">
    <source>
        <dbReference type="Proteomes" id="UP000654075"/>
    </source>
</evidence>
<reference evidence="2" key="1">
    <citation type="submission" date="2021-02" db="EMBL/GenBank/DDBJ databases">
        <authorList>
            <person name="Dougan E. K."/>
            <person name="Rhodes N."/>
            <person name="Thang M."/>
            <person name="Chan C."/>
        </authorList>
    </citation>
    <scope>NUCLEOTIDE SEQUENCE</scope>
</reference>
<name>A0A813FHQ8_POLGL</name>
<dbReference type="Proteomes" id="UP000654075">
    <property type="component" value="Unassembled WGS sequence"/>
</dbReference>
<evidence type="ECO:0000313" key="2">
    <source>
        <dbReference type="EMBL" id="CAE8612909.1"/>
    </source>
</evidence>
<feature type="signal peptide" evidence="1">
    <location>
        <begin position="1"/>
        <end position="24"/>
    </location>
</feature>
<gene>
    <name evidence="2" type="ORF">PGLA1383_LOCUS30695</name>
</gene>
<dbReference type="EMBL" id="CAJNNV010025178">
    <property type="protein sequence ID" value="CAE8612909.1"/>
    <property type="molecule type" value="Genomic_DNA"/>
</dbReference>
<sequence length="224" mass="23894">MMSKSQHFALLVAGLLYGTSAAAAEPSCAEEPEVASLIQSRSIRRSRNLTMEVEELQEAMNNSVLGGSSSDTCRIGIFRKAQNLECVDVISIFSPTTVYYCKDGALVFCGKKSDTTCVDFQAPDPCGVAPTTTATATTTLAPTTTEYDPCSSCWELQTCCTDEAGKHYCGNGGCRTPITTTSAPPACAMEGETCDDPPRSCCQSRRVCTSRSSEIPGKVCHYTI</sequence>
<organism evidence="2 3">
    <name type="scientific">Polarella glacialis</name>
    <name type="common">Dinoflagellate</name>
    <dbReference type="NCBI Taxonomy" id="89957"/>
    <lineage>
        <taxon>Eukaryota</taxon>
        <taxon>Sar</taxon>
        <taxon>Alveolata</taxon>
        <taxon>Dinophyceae</taxon>
        <taxon>Suessiales</taxon>
        <taxon>Suessiaceae</taxon>
        <taxon>Polarella</taxon>
    </lineage>
</organism>
<protein>
    <submittedName>
        <fullName evidence="2">Uncharacterized protein</fullName>
    </submittedName>
</protein>
<feature type="chain" id="PRO_5032325521" evidence="1">
    <location>
        <begin position="25"/>
        <end position="224"/>
    </location>
</feature>
<keyword evidence="3" id="KW-1185">Reference proteome</keyword>
<keyword evidence="1" id="KW-0732">Signal</keyword>
<dbReference type="AlphaFoldDB" id="A0A813FHQ8"/>
<evidence type="ECO:0000256" key="1">
    <source>
        <dbReference type="SAM" id="SignalP"/>
    </source>
</evidence>
<comment type="caution">
    <text evidence="2">The sequence shown here is derived from an EMBL/GenBank/DDBJ whole genome shotgun (WGS) entry which is preliminary data.</text>
</comment>
<accession>A0A813FHQ8</accession>
<proteinExistence type="predicted"/>